<dbReference type="InterPro" id="IPR038765">
    <property type="entry name" value="Papain-like_cys_pep_sf"/>
</dbReference>
<reference evidence="2 3" key="1">
    <citation type="submission" date="2018-12" db="EMBL/GenBank/DDBJ databases">
        <title>three novel Halomonas strain isolated from plants.</title>
        <authorList>
            <person name="Sun C."/>
        </authorList>
    </citation>
    <scope>NUCLEOTIDE SEQUENCE [LARGE SCALE GENOMIC DNA]</scope>
    <source>
        <strain evidence="2 3">DSM 19434</strain>
    </source>
</reference>
<comment type="caution">
    <text evidence="2">The sequence shown here is derived from an EMBL/GenBank/DDBJ whole genome shotgun (WGS) entry which is preliminary data.</text>
</comment>
<sequence>MTIRVALHHRTAYHFDRPVNLSPHVVRLRPAPYCRTPIDAYSLTISGSDHFINWQQDPFGNFNARIVFPEPRDELIITVNLIASMTEINPFDFFLEDFAQKTPFTYPEELSKALWLYLEVTETGPRLMEWIATIPREPTNSVDFLVALNQRLNNDISYLLRMEPGVQSCEETLVLGKGSCRDSAWLLVQIFRHLGLAARFVSGYLIQLASDEKGVGSPNNKDIDSTDLHAWAEVFLPGAGWIGLDPTSGLFAGEGHIPLAATPTTGSAAAITGSSEKCNTAFSVDMHIERIREAT</sequence>
<evidence type="ECO:0000259" key="1">
    <source>
        <dbReference type="SMART" id="SM00460"/>
    </source>
</evidence>
<name>A0A3S0Y402_9GAMM</name>
<dbReference type="Gene3D" id="3.10.620.30">
    <property type="match status" value="1"/>
</dbReference>
<dbReference type="EMBL" id="RZHG01000022">
    <property type="protein sequence ID" value="RUR29520.1"/>
    <property type="molecule type" value="Genomic_DNA"/>
</dbReference>
<dbReference type="Pfam" id="PF08379">
    <property type="entry name" value="Bact_transglu_N"/>
    <property type="match status" value="1"/>
</dbReference>
<dbReference type="InterPro" id="IPR013589">
    <property type="entry name" value="Bac_transglu_N"/>
</dbReference>
<dbReference type="OrthoDB" id="9804872at2"/>
<feature type="domain" description="Transglutaminase-like" evidence="1">
    <location>
        <begin position="172"/>
        <end position="248"/>
    </location>
</feature>
<dbReference type="Pfam" id="PF01841">
    <property type="entry name" value="Transglut_core"/>
    <property type="match status" value="1"/>
</dbReference>
<dbReference type="SUPFAM" id="SSF54001">
    <property type="entry name" value="Cysteine proteinases"/>
    <property type="match status" value="1"/>
</dbReference>
<keyword evidence="3" id="KW-1185">Reference proteome</keyword>
<evidence type="ECO:0000313" key="2">
    <source>
        <dbReference type="EMBL" id="RUR29520.1"/>
    </source>
</evidence>
<evidence type="ECO:0000313" key="3">
    <source>
        <dbReference type="Proteomes" id="UP000287336"/>
    </source>
</evidence>
<accession>A0A3S0Y402</accession>
<gene>
    <name evidence="2" type="ORF">ELY33_12950</name>
</gene>
<dbReference type="InterPro" id="IPR002931">
    <property type="entry name" value="Transglutaminase-like"/>
</dbReference>
<protein>
    <submittedName>
        <fullName evidence="2">Transglutaminase family protein</fullName>
    </submittedName>
</protein>
<dbReference type="AlphaFoldDB" id="A0A3S0Y402"/>
<dbReference type="PANTHER" id="PTHR33490">
    <property type="entry name" value="BLR5614 PROTEIN-RELATED"/>
    <property type="match status" value="1"/>
</dbReference>
<proteinExistence type="predicted"/>
<dbReference type="Proteomes" id="UP000287336">
    <property type="component" value="Unassembled WGS sequence"/>
</dbReference>
<dbReference type="SMART" id="SM00460">
    <property type="entry name" value="TGc"/>
    <property type="match status" value="1"/>
</dbReference>
<organism evidence="2 3">
    <name type="scientific">Vreelandella andesensis</name>
    <dbReference type="NCBI Taxonomy" id="447567"/>
    <lineage>
        <taxon>Bacteria</taxon>
        <taxon>Pseudomonadati</taxon>
        <taxon>Pseudomonadota</taxon>
        <taxon>Gammaproteobacteria</taxon>
        <taxon>Oceanospirillales</taxon>
        <taxon>Halomonadaceae</taxon>
        <taxon>Vreelandella</taxon>
    </lineage>
</organism>
<dbReference type="PANTHER" id="PTHR33490:SF1">
    <property type="entry name" value="SLL1233 PROTEIN"/>
    <property type="match status" value="1"/>
</dbReference>